<name>A0A1S6HMV4_9GAMM</name>
<organism evidence="3 4">
    <name type="scientific">Shewanella psychrophila</name>
    <dbReference type="NCBI Taxonomy" id="225848"/>
    <lineage>
        <taxon>Bacteria</taxon>
        <taxon>Pseudomonadati</taxon>
        <taxon>Pseudomonadota</taxon>
        <taxon>Gammaproteobacteria</taxon>
        <taxon>Alteromonadales</taxon>
        <taxon>Shewanellaceae</taxon>
        <taxon>Shewanella</taxon>
    </lineage>
</organism>
<dbReference type="KEGG" id="spsw:Sps_01697"/>
<dbReference type="STRING" id="225848.Sps_01697"/>
<dbReference type="AlphaFoldDB" id="A0A1S6HMV4"/>
<protein>
    <recommendedName>
        <fullName evidence="2">DUF3592 domain-containing protein</fullName>
    </recommendedName>
</protein>
<dbReference type="Proteomes" id="UP000189545">
    <property type="component" value="Chromosome"/>
</dbReference>
<dbReference type="OrthoDB" id="8707374at2"/>
<reference evidence="3 4" key="1">
    <citation type="submission" date="2016-03" db="EMBL/GenBank/DDBJ databases">
        <title>Complete genome sequence of Shewanella psychrophila WP2, a deep sea bacterium isolated from west Pacific sediment.</title>
        <authorList>
            <person name="Xu G."/>
            <person name="Jian H."/>
        </authorList>
    </citation>
    <scope>NUCLEOTIDE SEQUENCE [LARGE SCALE GENOMIC DNA]</scope>
    <source>
        <strain evidence="3 4">WP2</strain>
    </source>
</reference>
<accession>A0A1S6HMV4</accession>
<feature type="domain" description="DUF3592" evidence="2">
    <location>
        <begin position="33"/>
        <end position="122"/>
    </location>
</feature>
<dbReference type="InterPro" id="IPR021994">
    <property type="entry name" value="DUF3592"/>
</dbReference>
<evidence type="ECO:0000256" key="1">
    <source>
        <dbReference type="SAM" id="MobiDB-lite"/>
    </source>
</evidence>
<sequence>MKNILVLFFAIIFGVVLIKACMRGQEVSKWPSVEGHVTSSEIVKKVEQKTKTQNDRKVRYTETKYVLKLTYEYEVNGTPYSGRDSSFGESSSLSAKQKQKRYPDGKSVNVKFDPKNPYDSVVKI</sequence>
<evidence type="ECO:0000313" key="3">
    <source>
        <dbReference type="EMBL" id="AQS36861.1"/>
    </source>
</evidence>
<feature type="compositionally biased region" description="Low complexity" evidence="1">
    <location>
        <begin position="81"/>
        <end position="94"/>
    </location>
</feature>
<evidence type="ECO:0000259" key="2">
    <source>
        <dbReference type="Pfam" id="PF12158"/>
    </source>
</evidence>
<dbReference type="RefSeq" id="WP_077752107.1">
    <property type="nucleotide sequence ID" value="NZ_CP014782.1"/>
</dbReference>
<dbReference type="Pfam" id="PF12158">
    <property type="entry name" value="DUF3592"/>
    <property type="match status" value="1"/>
</dbReference>
<feature type="region of interest" description="Disordered" evidence="1">
    <location>
        <begin position="76"/>
        <end position="124"/>
    </location>
</feature>
<evidence type="ECO:0000313" key="4">
    <source>
        <dbReference type="Proteomes" id="UP000189545"/>
    </source>
</evidence>
<keyword evidence="4" id="KW-1185">Reference proteome</keyword>
<gene>
    <name evidence="3" type="ORF">Sps_01697</name>
</gene>
<proteinExistence type="predicted"/>
<dbReference type="EMBL" id="CP014782">
    <property type="protein sequence ID" value="AQS36861.1"/>
    <property type="molecule type" value="Genomic_DNA"/>
</dbReference>